<dbReference type="SUPFAM" id="SSF49313">
    <property type="entry name" value="Cadherin-like"/>
    <property type="match status" value="1"/>
</dbReference>
<evidence type="ECO:0000256" key="4">
    <source>
        <dbReference type="ARBA" id="ARBA00022729"/>
    </source>
</evidence>
<dbReference type="Pfam" id="PF00028">
    <property type="entry name" value="Cadherin"/>
    <property type="match status" value="1"/>
</dbReference>
<evidence type="ECO:0000256" key="3">
    <source>
        <dbReference type="ARBA" id="ARBA00022692"/>
    </source>
</evidence>
<dbReference type="PANTHER" id="PTHR24026">
    <property type="entry name" value="FAT ATYPICAL CADHERIN-RELATED"/>
    <property type="match status" value="1"/>
</dbReference>
<evidence type="ECO:0000256" key="8">
    <source>
        <dbReference type="ARBA" id="ARBA00023136"/>
    </source>
</evidence>
<keyword evidence="9" id="KW-1015">Disulfide bond</keyword>
<sequence>MVKIQLTDVNDNRPTFYPREYNVSLREEDASGGGESPSPVVVVAATDPDSGAFGSVSYAIVAGNEAGLFRVDRRTGEIFVARPPLPPSRSRPLHHLNVSATDGAGLRAVADAEVFVSVVDSRRRPPVFERPRYNLSAREDAPRGSVIGSVRATSGNTDTRRRRIPQQALKSPTTVEVSRKLDLTQIASPCCTIDGGWYFGKVGP</sequence>
<dbReference type="GO" id="GO:0005509">
    <property type="term" value="F:calcium ion binding"/>
    <property type="evidence" value="ECO:0007669"/>
    <property type="project" value="UniProtKB-UniRule"/>
</dbReference>
<protein>
    <recommendedName>
        <fullName evidence="12">Cadherin domain-containing protein</fullName>
    </recommendedName>
</protein>
<dbReference type="OrthoDB" id="6252479at2759"/>
<reference evidence="13" key="2">
    <citation type="submission" date="2017-10" db="EMBL/GenBank/DDBJ databases">
        <title>Ladona fulva Genome sequencing and assembly.</title>
        <authorList>
            <person name="Murali S."/>
            <person name="Richards S."/>
            <person name="Bandaranaike D."/>
            <person name="Bellair M."/>
            <person name="Blankenburg K."/>
            <person name="Chao H."/>
            <person name="Dinh H."/>
            <person name="Doddapaneni H."/>
            <person name="Dugan-Rocha S."/>
            <person name="Elkadiri S."/>
            <person name="Gnanaolivu R."/>
            <person name="Hernandez B."/>
            <person name="Skinner E."/>
            <person name="Javaid M."/>
            <person name="Lee S."/>
            <person name="Li M."/>
            <person name="Ming W."/>
            <person name="Munidasa M."/>
            <person name="Muniz J."/>
            <person name="Nguyen L."/>
            <person name="Hughes D."/>
            <person name="Osuji N."/>
            <person name="Pu L.-L."/>
            <person name="Puazo M."/>
            <person name="Qu C."/>
            <person name="Quiroz J."/>
            <person name="Raj R."/>
            <person name="Weissenberger G."/>
            <person name="Xin Y."/>
            <person name="Zou X."/>
            <person name="Han Y."/>
            <person name="Worley K."/>
            <person name="Muzny D."/>
            <person name="Gibbs R."/>
        </authorList>
    </citation>
    <scope>NUCLEOTIDE SEQUENCE</scope>
    <source>
        <strain evidence="13">Sampled in the wild</strain>
    </source>
</reference>
<keyword evidence="4" id="KW-0732">Signal</keyword>
<evidence type="ECO:0000313" key="13">
    <source>
        <dbReference type="EMBL" id="KAG8225979.1"/>
    </source>
</evidence>
<name>A0A8K0NZU8_LADFU</name>
<evidence type="ECO:0000256" key="7">
    <source>
        <dbReference type="ARBA" id="ARBA00022989"/>
    </source>
</evidence>
<keyword evidence="5" id="KW-0677">Repeat</keyword>
<feature type="region of interest" description="Disordered" evidence="11">
    <location>
        <begin position="147"/>
        <end position="171"/>
    </location>
</feature>
<evidence type="ECO:0000259" key="12">
    <source>
        <dbReference type="PROSITE" id="PS50268"/>
    </source>
</evidence>
<evidence type="ECO:0000256" key="10">
    <source>
        <dbReference type="PROSITE-ProRule" id="PRU00043"/>
    </source>
</evidence>
<evidence type="ECO:0000256" key="6">
    <source>
        <dbReference type="ARBA" id="ARBA00022837"/>
    </source>
</evidence>
<dbReference type="InterPro" id="IPR020894">
    <property type="entry name" value="Cadherin_CS"/>
</dbReference>
<dbReference type="PROSITE" id="PS50268">
    <property type="entry name" value="CADHERIN_2"/>
    <property type="match status" value="1"/>
</dbReference>
<evidence type="ECO:0000256" key="2">
    <source>
        <dbReference type="ARBA" id="ARBA00022536"/>
    </source>
</evidence>
<dbReference type="InterPro" id="IPR015919">
    <property type="entry name" value="Cadherin-like_sf"/>
</dbReference>
<evidence type="ECO:0000256" key="9">
    <source>
        <dbReference type="ARBA" id="ARBA00023157"/>
    </source>
</evidence>
<comment type="caution">
    <text evidence="13">The sequence shown here is derived from an EMBL/GenBank/DDBJ whole genome shotgun (WGS) entry which is preliminary data.</text>
</comment>
<dbReference type="GO" id="GO:0007156">
    <property type="term" value="P:homophilic cell adhesion via plasma membrane adhesion molecules"/>
    <property type="evidence" value="ECO:0007669"/>
    <property type="project" value="InterPro"/>
</dbReference>
<evidence type="ECO:0000256" key="1">
    <source>
        <dbReference type="ARBA" id="ARBA00004167"/>
    </source>
</evidence>
<dbReference type="GO" id="GO:0005886">
    <property type="term" value="C:plasma membrane"/>
    <property type="evidence" value="ECO:0007669"/>
    <property type="project" value="UniProtKB-SubCell"/>
</dbReference>
<evidence type="ECO:0000256" key="11">
    <source>
        <dbReference type="SAM" id="MobiDB-lite"/>
    </source>
</evidence>
<keyword evidence="14" id="KW-1185">Reference proteome</keyword>
<gene>
    <name evidence="13" type="ORF">J437_LFUL006208</name>
</gene>
<evidence type="ECO:0000256" key="5">
    <source>
        <dbReference type="ARBA" id="ARBA00022737"/>
    </source>
</evidence>
<keyword evidence="2" id="KW-0245">EGF-like domain</keyword>
<dbReference type="EMBL" id="KZ308260">
    <property type="protein sequence ID" value="KAG8225979.1"/>
    <property type="molecule type" value="Genomic_DNA"/>
</dbReference>
<dbReference type="PANTHER" id="PTHR24026:SF126">
    <property type="entry name" value="PROTOCADHERIN FAT 4"/>
    <property type="match status" value="1"/>
</dbReference>
<dbReference type="SMART" id="SM00112">
    <property type="entry name" value="CA"/>
    <property type="match status" value="1"/>
</dbReference>
<keyword evidence="3" id="KW-0812">Transmembrane</keyword>
<dbReference type="PROSITE" id="PS00232">
    <property type="entry name" value="CADHERIN_1"/>
    <property type="match status" value="1"/>
</dbReference>
<proteinExistence type="predicted"/>
<dbReference type="InterPro" id="IPR002126">
    <property type="entry name" value="Cadherin-like_dom"/>
</dbReference>
<comment type="subcellular location">
    <subcellularLocation>
        <location evidence="1">Membrane</location>
        <topology evidence="1">Single-pass membrane protein</topology>
    </subcellularLocation>
</comment>
<accession>A0A8K0NZU8</accession>
<organism evidence="13 14">
    <name type="scientific">Ladona fulva</name>
    <name type="common">Scarce chaser dragonfly</name>
    <name type="synonym">Libellula fulva</name>
    <dbReference type="NCBI Taxonomy" id="123851"/>
    <lineage>
        <taxon>Eukaryota</taxon>
        <taxon>Metazoa</taxon>
        <taxon>Ecdysozoa</taxon>
        <taxon>Arthropoda</taxon>
        <taxon>Hexapoda</taxon>
        <taxon>Insecta</taxon>
        <taxon>Pterygota</taxon>
        <taxon>Palaeoptera</taxon>
        <taxon>Odonata</taxon>
        <taxon>Epiprocta</taxon>
        <taxon>Anisoptera</taxon>
        <taxon>Libelluloidea</taxon>
        <taxon>Libellulidae</taxon>
        <taxon>Ladona</taxon>
    </lineage>
</organism>
<dbReference type="PRINTS" id="PR00205">
    <property type="entry name" value="CADHERIN"/>
</dbReference>
<dbReference type="CDD" id="cd11304">
    <property type="entry name" value="Cadherin_repeat"/>
    <property type="match status" value="1"/>
</dbReference>
<feature type="domain" description="Cadherin" evidence="12">
    <location>
        <begin position="17"/>
        <end position="128"/>
    </location>
</feature>
<keyword evidence="7" id="KW-1133">Transmembrane helix</keyword>
<dbReference type="FunFam" id="2.60.40.60:FF:000058">
    <property type="entry name" value="FAT atypical cadherin 3"/>
    <property type="match status" value="1"/>
</dbReference>
<reference evidence="13" key="1">
    <citation type="submission" date="2013-04" db="EMBL/GenBank/DDBJ databases">
        <authorList>
            <person name="Qu J."/>
            <person name="Murali S.C."/>
            <person name="Bandaranaike D."/>
            <person name="Bellair M."/>
            <person name="Blankenburg K."/>
            <person name="Chao H."/>
            <person name="Dinh H."/>
            <person name="Doddapaneni H."/>
            <person name="Downs B."/>
            <person name="Dugan-Rocha S."/>
            <person name="Elkadiri S."/>
            <person name="Gnanaolivu R.D."/>
            <person name="Hernandez B."/>
            <person name="Javaid M."/>
            <person name="Jayaseelan J.C."/>
            <person name="Lee S."/>
            <person name="Li M."/>
            <person name="Ming W."/>
            <person name="Munidasa M."/>
            <person name="Muniz J."/>
            <person name="Nguyen L."/>
            <person name="Ongeri F."/>
            <person name="Osuji N."/>
            <person name="Pu L.-L."/>
            <person name="Puazo M."/>
            <person name="Qu C."/>
            <person name="Quiroz J."/>
            <person name="Raj R."/>
            <person name="Weissenberger G."/>
            <person name="Xin Y."/>
            <person name="Zou X."/>
            <person name="Han Y."/>
            <person name="Richards S."/>
            <person name="Worley K."/>
            <person name="Muzny D."/>
            <person name="Gibbs R."/>
        </authorList>
    </citation>
    <scope>NUCLEOTIDE SEQUENCE</scope>
    <source>
        <strain evidence="13">Sampled in the wild</strain>
    </source>
</reference>
<evidence type="ECO:0000313" key="14">
    <source>
        <dbReference type="Proteomes" id="UP000792457"/>
    </source>
</evidence>
<dbReference type="AlphaFoldDB" id="A0A8K0NZU8"/>
<keyword evidence="6 10" id="KW-0106">Calcium</keyword>
<keyword evidence="8" id="KW-0472">Membrane</keyword>
<dbReference type="Proteomes" id="UP000792457">
    <property type="component" value="Unassembled WGS sequence"/>
</dbReference>
<dbReference type="Gene3D" id="2.60.40.60">
    <property type="entry name" value="Cadherins"/>
    <property type="match status" value="1"/>
</dbReference>